<proteinExistence type="predicted"/>
<dbReference type="GO" id="GO:0004722">
    <property type="term" value="F:protein serine/threonine phosphatase activity"/>
    <property type="evidence" value="ECO:0007669"/>
    <property type="project" value="InterPro"/>
</dbReference>
<name>A0A3A4K7Y2_9NOCA</name>
<feature type="region of interest" description="Disordered" evidence="1">
    <location>
        <begin position="2434"/>
        <end position="2479"/>
    </location>
</feature>
<feature type="compositionally biased region" description="Polar residues" evidence="1">
    <location>
        <begin position="2846"/>
        <end position="2859"/>
    </location>
</feature>
<evidence type="ECO:0000313" key="4">
    <source>
        <dbReference type="Proteomes" id="UP000266677"/>
    </source>
</evidence>
<feature type="region of interest" description="Disordered" evidence="1">
    <location>
        <begin position="1474"/>
        <end position="1652"/>
    </location>
</feature>
<dbReference type="Proteomes" id="UP000266677">
    <property type="component" value="Unassembled WGS sequence"/>
</dbReference>
<dbReference type="PANTHER" id="PTHR13832">
    <property type="entry name" value="PROTEIN PHOSPHATASE 2C"/>
    <property type="match status" value="1"/>
</dbReference>
<dbReference type="EMBL" id="QZFU01000019">
    <property type="protein sequence ID" value="RJO75144.1"/>
    <property type="molecule type" value="Genomic_DNA"/>
</dbReference>
<comment type="caution">
    <text evidence="3">The sequence shown here is derived from an EMBL/GenBank/DDBJ whole genome shotgun (WGS) entry which is preliminary data.</text>
</comment>
<accession>A0A3A4K7Y2</accession>
<dbReference type="SMART" id="SM00332">
    <property type="entry name" value="PP2Cc"/>
    <property type="match status" value="1"/>
</dbReference>
<dbReference type="SMART" id="SM00331">
    <property type="entry name" value="PP2C_SIG"/>
    <property type="match status" value="1"/>
</dbReference>
<dbReference type="Pfam" id="PF13672">
    <property type="entry name" value="PP2C_2"/>
    <property type="match status" value="1"/>
</dbReference>
<evidence type="ECO:0000256" key="1">
    <source>
        <dbReference type="SAM" id="MobiDB-lite"/>
    </source>
</evidence>
<evidence type="ECO:0000313" key="3">
    <source>
        <dbReference type="EMBL" id="RJO75144.1"/>
    </source>
</evidence>
<dbReference type="InterPro" id="IPR015655">
    <property type="entry name" value="PP2C"/>
</dbReference>
<dbReference type="SUPFAM" id="SSF81606">
    <property type="entry name" value="PP2C-like"/>
    <property type="match status" value="1"/>
</dbReference>
<reference evidence="3 4" key="1">
    <citation type="submission" date="2018-09" db="EMBL/GenBank/DDBJ databases">
        <title>YIM PH21274 draft genome.</title>
        <authorList>
            <person name="Miao C."/>
        </authorList>
    </citation>
    <scope>NUCLEOTIDE SEQUENCE [LARGE SCALE GENOMIC DNA]</scope>
    <source>
        <strain evidence="3 4">YIM PH 21724</strain>
    </source>
</reference>
<feature type="compositionally biased region" description="Polar residues" evidence="1">
    <location>
        <begin position="2463"/>
        <end position="2478"/>
    </location>
</feature>
<feature type="compositionally biased region" description="Gly residues" evidence="1">
    <location>
        <begin position="2437"/>
        <end position="2448"/>
    </location>
</feature>
<dbReference type="InterPro" id="IPR036457">
    <property type="entry name" value="PPM-type-like_dom_sf"/>
</dbReference>
<dbReference type="Gene3D" id="3.60.40.10">
    <property type="entry name" value="PPM-type phosphatase domain"/>
    <property type="match status" value="1"/>
</dbReference>
<gene>
    <name evidence="3" type="ORF">D5S18_17400</name>
</gene>
<feature type="compositionally biased region" description="Basic and acidic residues" evidence="1">
    <location>
        <begin position="1512"/>
        <end position="1523"/>
    </location>
</feature>
<feature type="compositionally biased region" description="Basic and acidic residues" evidence="1">
    <location>
        <begin position="2799"/>
        <end position="2814"/>
    </location>
</feature>
<evidence type="ECO:0000259" key="2">
    <source>
        <dbReference type="PROSITE" id="PS51746"/>
    </source>
</evidence>
<feature type="region of interest" description="Disordered" evidence="1">
    <location>
        <begin position="2337"/>
        <end position="2415"/>
    </location>
</feature>
<feature type="compositionally biased region" description="Low complexity" evidence="1">
    <location>
        <begin position="1479"/>
        <end position="1488"/>
    </location>
</feature>
<organism evidence="3 4">
    <name type="scientific">Nocardia panacis</name>
    <dbReference type="NCBI Taxonomy" id="2340916"/>
    <lineage>
        <taxon>Bacteria</taxon>
        <taxon>Bacillati</taxon>
        <taxon>Actinomycetota</taxon>
        <taxon>Actinomycetes</taxon>
        <taxon>Mycobacteriales</taxon>
        <taxon>Nocardiaceae</taxon>
        <taxon>Nocardia</taxon>
    </lineage>
</organism>
<feature type="domain" description="PPM-type phosphatase" evidence="2">
    <location>
        <begin position="2531"/>
        <end position="2794"/>
    </location>
</feature>
<dbReference type="PANTHER" id="PTHR13832:SF860">
    <property type="entry name" value="PROTEIN PHOSPHATASE PHPP"/>
    <property type="match status" value="1"/>
</dbReference>
<feature type="compositionally biased region" description="Low complexity" evidence="1">
    <location>
        <begin position="1640"/>
        <end position="1649"/>
    </location>
</feature>
<protein>
    <submittedName>
        <fullName evidence="3">Serine/threonine-protein phosphatase</fullName>
    </submittedName>
</protein>
<dbReference type="InterPro" id="IPR001932">
    <property type="entry name" value="PPM-type_phosphatase-like_dom"/>
</dbReference>
<feature type="compositionally biased region" description="Low complexity" evidence="1">
    <location>
        <begin position="1582"/>
        <end position="1603"/>
    </location>
</feature>
<dbReference type="CDD" id="cd00143">
    <property type="entry name" value="PP2Cc"/>
    <property type="match status" value="1"/>
</dbReference>
<feature type="compositionally biased region" description="Pro residues" evidence="1">
    <location>
        <begin position="1489"/>
        <end position="1498"/>
    </location>
</feature>
<feature type="region of interest" description="Disordered" evidence="1">
    <location>
        <begin position="2797"/>
        <end position="2865"/>
    </location>
</feature>
<feature type="compositionally biased region" description="Basic and acidic residues" evidence="1">
    <location>
        <begin position="2376"/>
        <end position="2389"/>
    </location>
</feature>
<sequence>MAEILDLDPNLLTRARFVRAIGQLNDRLLTLDKDTARPQNLEHVPKLVGRLISDEVAAQQPDAKPSVIDPQRKETDRALAAAVGADPDAIGLRDPETLDPLIELRRISYEREIDLTLAEFIDVAYGYLQLSSAVRAEKELLEHSSLMSAEDHKTARAVLWELAVQALADSVEEPEVSIKHVGGWIRLTVSSAGTKPPVRRTSEESRAFEVELGLIDSSEGAPAAGWSAVGLLDRAAAWQYRVDHASETTPTLSIDAFWQVSGETAEYWDGKSGRYLNEIPRAVPESGNITFGIDVVNAALESSLPVEQVADIMGIISDWSSVADGLPGESGVSVTGEGSRLRVEIISGTAGLPIGQAGKILFSSLTDDHMMNSIESFGGYVDRDHGESVWFVVDRLGSVEYGENRLENLPKNLVGPALERFTREISRAKQTIREVLEPLAAVGMEQEVEELIGKDYFSIIREVFELRARLAADVDEAMRGRSFNEDVIRLLSYEHYLEHRQKSISDAQVMIDSANKYMDRVRGAFSILENEMALQELGADVDSIISGKMADGRRIVLSHINGQRALLGILVPLARRERSIRYYRRWVDNNGEIEYTPVSGIGSDNERSQDPYLIPIERAWVESLRGSGSPEERLKLAVELPILSRHLLDNVDPERMTPVDNIADRVLSVSYAGPDPIRTVQITIDNEVERKAFLFGLKVARAFGSDVADHVVFGSTIVMGDMPGLFDRESRAGSPRVWAEAVRMRNGERQAMIDFVLGIQDHRRGEGWYSINGIDVGSLDYRYAFRDEWNPEDIQSGYFETADGMWYGRRYSRELMEQAEWSLLEIEEELRELSPEWTQVLWDNMRLLDSRIVDRDRNVQPNVDVAMDQLRHRIETLARSLDIPESKATPSSNWWGTLAALRVKYPPGTEMASKIGLLYNAAMVEKHAYAVWKPEEHSEVDQDDAEIIGLIENSPETTIPILADAQEKPRLADDIEERIQSIRSQVESVRAKMLQEFGIESSEYEVDLLSRIEAGLSDIAEFLRQHDSRIDYQAAIADFIETAEYWVTTREMAVVYRVGAGAVAEFNAAGERLDGAITAMREGADGVENSAVDISSDTVSEVELAAIEGRLVNLIQPGSLLRKVNPGIVRSLSQALEYLSRVHIEIPDNRMAEKLVESIVEWIAAYDAVVEVNDAFSELRKRAGRLVVGKTIDVTEELLIDLDKIDELNLGGDRSSVAAQNHSAELEAMVEQDSGTRQLFDLSTQMQGWDPTDIDLVAAAVQALTDQAVQDFGESPRIESTRTDGRITVRISNEGRHTPIRSGSAAWFATALLDAIGAWSFVVHSGTTIEFSMEHPSVAAPAPGRTEPDLVLTLKPGSGAAASAPAFEPIGQLLEQTGWPDERIGAFQKFLSRLVNAIRAYAPMNYSEFEEANPSDFRTAVYATGSELRLEIDTACRDFPFENLGTLFDTMPGLAAWGGAVTGETDRVDFTVVSVDPEPGSTSATAAPKTPPGSPSPSPKGGSASGPVVSLHDFDPAEALDRSRPRRRRPRFSGVPKGIPHQVVGFHNDEDGNEWGTKPPQRRESSQWQQRFDREMAEAEAARSAANESAAGASAAETGAGEHAGQRPASQPRMPRQPKGGRADDGPGGSRRASNSIVSAEAADAGADSPAPPDLVRILAPLLGRTDPSAVTKGIDQALSMVEAALRTNDEAGLRRLIEEGRLDHVTEMIAELVRTDYASQIGNPTPAQRAEHGAERARAISAVESLSAERAERNWTPVRSADPVRELRRLSGMPGAPASLGRLVDAVTVFLRLDGAERIAAELPSALAPWVARRPTERASVVESAAEAVWLLATLAVADSTDRPRITLSHNDGRIVVSVANESDQHPIRVSVANESDQDPIRSDGSVWSSLDALGTWDFSLNAAGRTVTFTIGDPTEEPPGKSEPTVALPLPLTADHTAIEAALEPLVRKLTEDGWSTNRIREVVTVVWAVADTVETHAPHFASEFDDDDYLKVLRATFDDSAGQVRFELTTNSISFPFQHLADEFAAFDAVVGWGGSVTENTDIVVFTMAKGAPSDTDPNPSWIEMVTGPSAFSAKSPLPEITESDMSDVREGIYEQIGKAAYQEWWHIVSRLQAVQPHLEKLDAILRRTVQADSQEIGLLAELFAATREWLKTRPAAHVVEIARPAVHHKYVNGKPTKELNPYWELIKDAKRRLKKATRAISNALAGAPATTYDPYFSVDPEMAARLPLASLLVPLASVLLAGAANDKWVQPLTYSYYLLAQYEPNPGFPMHPVLSNIHRATEEWLAAYRGNREAHAARDDAAKAVSEARAAIALFEAADKRVAGLLGALERRAAPEGGSASTDVAGGRGRVPTDAKVPEGSWAAGLGAGPIARHDARPQDDESTRSADQTRGPVDEAREGEPQIGPAPVVVPEGGERVLTQAEVAESPWAVGLGSGPKANGGAGTQVDESNPIGHEPVSGSTVRSGTGQQSPDTVQIVAPSVGPGDPYVATIGPGPRLADLSIGSDVPVGSIRHGEYDQIKYVSGGTAAISHVGYRHKKNDDALLAAEYWWNGRRVKFIGVFDGVSTAVRGDWAARMAAAAAKEFVDSEMRRLVPGQELDTEALLVGAVGAAQEAVVRLAEQIQYDGKSENAPACTIALAFMDGNTVTVAWVGDSRVYWIRRDGGASKRLTEDDSFLSEIMKHQEVPDEAEALKNGMAHWITACLGPDFDYSPEVRASHVKTHTVEGDGFLLACTDGLWNYAPGADDLRWYVDRALQGQLGDLRNVVLEFVNFALDEGGDDNITVVVADNGATESRGHDSNLGEPIDRADGVGPRTPWSDKSQGGGSNSAPVAGDPPHPVVTSEQAGQGSPAQDSESGRFRDFIPKDRISGRAIDLCFDELMRALRTVLSEESAYRNLLRRADYNLLELRALVAQPDTIVPARRAELLVELYDLIPGWLAARDRHLAGAAATVMRIWNVDPHRKLETIDYELVGLDDVVARKLAAARLLRVSRRSTRPLLDRECRTVSEVIADLESALRAQRPADVRCVKIRATMDYLKLLIDPENRKQAVPKAMIKQLKDLLEQAKSWSKLLIERAEVQKAVDILNSARPNEQEYLDIEQKISSIAEELDHMRAAEHQQGEGPAM</sequence>
<feature type="compositionally biased region" description="Low complexity" evidence="1">
    <location>
        <begin position="1499"/>
        <end position="1510"/>
    </location>
</feature>
<feature type="compositionally biased region" description="Basic and acidic residues" evidence="1">
    <location>
        <begin position="1561"/>
        <end position="1581"/>
    </location>
</feature>
<dbReference type="PROSITE" id="PS51746">
    <property type="entry name" value="PPM_2"/>
    <property type="match status" value="1"/>
</dbReference>
<keyword evidence="4" id="KW-1185">Reference proteome</keyword>